<dbReference type="GeneTree" id="ENSGT00390000016680"/>
<dbReference type="Gene3D" id="2.160.20.120">
    <property type="match status" value="1"/>
</dbReference>
<dbReference type="OMA" id="KTQSWFE"/>
<reference evidence="2" key="2">
    <citation type="submission" date="2025-09" db="UniProtKB">
        <authorList>
            <consortium name="Ensembl"/>
        </authorList>
    </citation>
    <scope>IDENTIFICATION</scope>
</reference>
<sequence>MFWSIAGRCVGREFITACQKTISLSIVNSSLPTTFRTLSTTPCTFSDSTGGRERQVLGKWDFVVDPYCTVLSRLGCSVAVRSLDPHDFPQANQAFIVVYGSSIEQCVKLDLFKVHYDSQNKELSILADRVTSDITVELTTSVKSNLNIVTHGGGAVHIQNMECDVCKVQTGQGSCTLQSVKGHEVEVQSDGGHVTGIGTIHGNVNIRTSGDGAVDVKKLQGTVMHVSTERGPLKVKAIYAESTSVSSSSGTVELGHVHGEATVKSVSGDVIINGSSGSLDVWSDSGNIDAYVGESGSAKVFSQSGAVCVRVPSSLRARADLVGASVEVSPEVTLQEASRRVSGGQTQVTGYVNGNPGTEQSITAEAGQGVVTLKTQSWFQSLRLQGS</sequence>
<name>A0A8C5A7I6_GADMO</name>
<dbReference type="RefSeq" id="XP_030222411.1">
    <property type="nucleotide sequence ID" value="XM_030366551.1"/>
</dbReference>
<evidence type="ECO:0000259" key="1">
    <source>
        <dbReference type="Pfam" id="PF13349"/>
    </source>
</evidence>
<dbReference type="PANTHER" id="PTHR34094:SF1">
    <property type="entry name" value="PROTEIN FAM185A"/>
    <property type="match status" value="1"/>
</dbReference>
<dbReference type="GeneID" id="115551047"/>
<keyword evidence="3" id="KW-1185">Reference proteome</keyword>
<dbReference type="Pfam" id="PF13349">
    <property type="entry name" value="DUF4097"/>
    <property type="match status" value="1"/>
</dbReference>
<proteinExistence type="predicted"/>
<feature type="domain" description="DUF4097" evidence="1">
    <location>
        <begin position="205"/>
        <end position="332"/>
    </location>
</feature>
<evidence type="ECO:0000313" key="2">
    <source>
        <dbReference type="Ensembl" id="ENSGMOP00000027733.1"/>
    </source>
</evidence>
<reference evidence="2" key="1">
    <citation type="submission" date="2025-08" db="UniProtKB">
        <authorList>
            <consortium name="Ensembl"/>
        </authorList>
    </citation>
    <scope>IDENTIFICATION</scope>
</reference>
<organism evidence="2 3">
    <name type="scientific">Gadus morhua</name>
    <name type="common">Atlantic cod</name>
    <dbReference type="NCBI Taxonomy" id="8049"/>
    <lineage>
        <taxon>Eukaryota</taxon>
        <taxon>Metazoa</taxon>
        <taxon>Chordata</taxon>
        <taxon>Craniata</taxon>
        <taxon>Vertebrata</taxon>
        <taxon>Euteleostomi</taxon>
        <taxon>Actinopterygii</taxon>
        <taxon>Neopterygii</taxon>
        <taxon>Teleostei</taxon>
        <taxon>Neoteleostei</taxon>
        <taxon>Acanthomorphata</taxon>
        <taxon>Zeiogadaria</taxon>
        <taxon>Gadariae</taxon>
        <taxon>Gadiformes</taxon>
        <taxon>Gadoidei</taxon>
        <taxon>Gadidae</taxon>
        <taxon>Gadus</taxon>
    </lineage>
</organism>
<evidence type="ECO:0000313" key="3">
    <source>
        <dbReference type="Proteomes" id="UP000694546"/>
    </source>
</evidence>
<dbReference type="OrthoDB" id="5984441at2759"/>
<dbReference type="Proteomes" id="UP000694546">
    <property type="component" value="Chromosome 9"/>
</dbReference>
<protein>
    <submittedName>
        <fullName evidence="2">Family with sequence similarity 185 member A</fullName>
    </submittedName>
</protein>
<dbReference type="PANTHER" id="PTHR34094">
    <property type="match status" value="1"/>
</dbReference>
<dbReference type="AlphaFoldDB" id="A0A8C5A7I6"/>
<dbReference type="Ensembl" id="ENSGMOT00000061243.1">
    <property type="protein sequence ID" value="ENSGMOP00000027733.1"/>
    <property type="gene ID" value="ENSGMOG00000018477.2"/>
</dbReference>
<accession>A0A8C5A7I6</accession>
<dbReference type="InterPro" id="IPR025164">
    <property type="entry name" value="Toastrack_DUF4097"/>
</dbReference>
<gene>
    <name evidence="2" type="primary">FAM185A</name>
</gene>